<dbReference type="RefSeq" id="WP_345609640.1">
    <property type="nucleotide sequence ID" value="NZ_BAABJO010000028.1"/>
</dbReference>
<dbReference type="Pfam" id="PF01791">
    <property type="entry name" value="DeoC"/>
    <property type="match status" value="1"/>
</dbReference>
<dbReference type="EMBL" id="BAABJO010000028">
    <property type="protein sequence ID" value="GAA5133781.1"/>
    <property type="molecule type" value="Genomic_DNA"/>
</dbReference>
<evidence type="ECO:0000313" key="2">
    <source>
        <dbReference type="Proteomes" id="UP001500804"/>
    </source>
</evidence>
<dbReference type="SMART" id="SM01133">
    <property type="entry name" value="DeoC"/>
    <property type="match status" value="1"/>
</dbReference>
<dbReference type="InterPro" id="IPR002915">
    <property type="entry name" value="DeoC/FbaB/LacD_aldolase"/>
</dbReference>
<dbReference type="InterPro" id="IPR041720">
    <property type="entry name" value="FbaB-like"/>
</dbReference>
<dbReference type="SUPFAM" id="SSF51569">
    <property type="entry name" value="Aldolase"/>
    <property type="match status" value="1"/>
</dbReference>
<accession>A0ABP9NTX6</accession>
<name>A0ABP9NTX6_9PSEU</name>
<proteinExistence type="predicted"/>
<dbReference type="InterPro" id="IPR013785">
    <property type="entry name" value="Aldolase_TIM"/>
</dbReference>
<reference evidence="2" key="1">
    <citation type="journal article" date="2019" name="Int. J. Syst. Evol. Microbiol.">
        <title>The Global Catalogue of Microorganisms (GCM) 10K type strain sequencing project: providing services to taxonomists for standard genome sequencing and annotation.</title>
        <authorList>
            <consortium name="The Broad Institute Genomics Platform"/>
            <consortium name="The Broad Institute Genome Sequencing Center for Infectious Disease"/>
            <person name="Wu L."/>
            <person name="Ma J."/>
        </authorList>
    </citation>
    <scope>NUCLEOTIDE SEQUENCE [LARGE SCALE GENOMIC DNA]</scope>
    <source>
        <strain evidence="2">JCM 18302</strain>
    </source>
</reference>
<sequence length="279" mass="30125">MDRSDGHFRAMARLLPADVPAVWHPVDDALIAGPEGLLRDPRELFTPDVVTQLDAVLGFEGTLSRCRDQLVHTPLVVNLTASTLMGDHTRKVTVMSIADALRLGATAVACHLNFSAPGENEMIQHFGSVVAEARRFGMPVVAITYPRGVRGDGSDENYFGLRAADPDGFGRKVAHAVRVTAELGASVIKTVYTGTAESFQRVVDGACGVPVLIAGEEYDRTPEVLYRAETAVEVGARGVAFGRQIFERKDPASFLYELRDRLRIAYAKCCSGAAHSPTT</sequence>
<gene>
    <name evidence="1" type="ORF">GCM10023320_60500</name>
</gene>
<evidence type="ECO:0000313" key="1">
    <source>
        <dbReference type="EMBL" id="GAA5133781.1"/>
    </source>
</evidence>
<comment type="caution">
    <text evidence="1">The sequence shown here is derived from an EMBL/GenBank/DDBJ whole genome shotgun (WGS) entry which is preliminary data.</text>
</comment>
<dbReference type="PANTHER" id="PTHR47916">
    <property type="entry name" value="FRUCTOSE-BISPHOSPHATE ALDOLASE CLASS 1"/>
    <property type="match status" value="1"/>
</dbReference>
<keyword evidence="2" id="KW-1185">Reference proteome</keyword>
<dbReference type="PIRSF" id="PIRSF038992">
    <property type="entry name" value="Aldolase_Ia"/>
    <property type="match status" value="1"/>
</dbReference>
<dbReference type="PANTHER" id="PTHR47916:SF1">
    <property type="entry name" value="3-HYDROXY-5-PHOSPHONOOXYPENTANE-2,4-DIONE THIOLASE"/>
    <property type="match status" value="1"/>
</dbReference>
<dbReference type="Proteomes" id="UP001500804">
    <property type="component" value="Unassembled WGS sequence"/>
</dbReference>
<dbReference type="Gene3D" id="3.20.20.70">
    <property type="entry name" value="Aldolase class I"/>
    <property type="match status" value="1"/>
</dbReference>
<organism evidence="1 2">
    <name type="scientific">Pseudonocardia adelaidensis</name>
    <dbReference type="NCBI Taxonomy" id="648754"/>
    <lineage>
        <taxon>Bacteria</taxon>
        <taxon>Bacillati</taxon>
        <taxon>Actinomycetota</taxon>
        <taxon>Actinomycetes</taxon>
        <taxon>Pseudonocardiales</taxon>
        <taxon>Pseudonocardiaceae</taxon>
        <taxon>Pseudonocardia</taxon>
    </lineage>
</organism>
<dbReference type="InterPro" id="IPR050456">
    <property type="entry name" value="DeoC/FbaB_aldolase"/>
</dbReference>
<protein>
    <submittedName>
        <fullName evidence="1">2-amino-3,7-dideoxy-D-threo-hept-6-ulosonate synthase</fullName>
    </submittedName>
</protein>